<gene>
    <name evidence="5" type="ORF">F0L74_23485</name>
</gene>
<dbReference type="PRINTS" id="PR00032">
    <property type="entry name" value="HTHARAC"/>
</dbReference>
<dbReference type="SUPFAM" id="SSF46689">
    <property type="entry name" value="Homeodomain-like"/>
    <property type="match status" value="2"/>
</dbReference>
<dbReference type="EMBL" id="VUOC01000004">
    <property type="protein sequence ID" value="KAA2239172.1"/>
    <property type="molecule type" value="Genomic_DNA"/>
</dbReference>
<evidence type="ECO:0000256" key="2">
    <source>
        <dbReference type="ARBA" id="ARBA00023125"/>
    </source>
</evidence>
<accession>A0A5B2VLH4</accession>
<comment type="caution">
    <text evidence="5">The sequence shown here is derived from an EMBL/GenBank/DDBJ whole genome shotgun (WGS) entry which is preliminary data.</text>
</comment>
<evidence type="ECO:0000313" key="5">
    <source>
        <dbReference type="EMBL" id="KAA2239172.1"/>
    </source>
</evidence>
<dbReference type="InterPro" id="IPR009057">
    <property type="entry name" value="Homeodomain-like_sf"/>
</dbReference>
<dbReference type="InterPro" id="IPR053142">
    <property type="entry name" value="PchR_regulatory_protein"/>
</dbReference>
<evidence type="ECO:0000256" key="1">
    <source>
        <dbReference type="ARBA" id="ARBA00023015"/>
    </source>
</evidence>
<dbReference type="PROSITE" id="PS00041">
    <property type="entry name" value="HTH_ARAC_FAMILY_1"/>
    <property type="match status" value="1"/>
</dbReference>
<keyword evidence="2" id="KW-0238">DNA-binding</keyword>
<dbReference type="Pfam" id="PF12833">
    <property type="entry name" value="HTH_18"/>
    <property type="match status" value="1"/>
</dbReference>
<dbReference type="SMART" id="SM00342">
    <property type="entry name" value="HTH_ARAC"/>
    <property type="match status" value="1"/>
</dbReference>
<dbReference type="InterPro" id="IPR018062">
    <property type="entry name" value="HTH_AraC-typ_CS"/>
</dbReference>
<dbReference type="AlphaFoldDB" id="A0A5B2VLH4"/>
<dbReference type="InterPro" id="IPR018060">
    <property type="entry name" value="HTH_AraC"/>
</dbReference>
<keyword evidence="1" id="KW-0805">Transcription regulation</keyword>
<dbReference type="PANTHER" id="PTHR47893:SF1">
    <property type="entry name" value="REGULATORY PROTEIN PCHR"/>
    <property type="match status" value="1"/>
</dbReference>
<keyword evidence="6" id="KW-1185">Reference proteome</keyword>
<keyword evidence="3" id="KW-0804">Transcription</keyword>
<name>A0A5B2VLH4_9BACT</name>
<dbReference type="Gene3D" id="1.10.10.60">
    <property type="entry name" value="Homeodomain-like"/>
    <property type="match status" value="2"/>
</dbReference>
<dbReference type="PROSITE" id="PS01124">
    <property type="entry name" value="HTH_ARAC_FAMILY_2"/>
    <property type="match status" value="1"/>
</dbReference>
<feature type="domain" description="HTH araC/xylS-type" evidence="4">
    <location>
        <begin position="231"/>
        <end position="327"/>
    </location>
</feature>
<evidence type="ECO:0000256" key="3">
    <source>
        <dbReference type="ARBA" id="ARBA00023163"/>
    </source>
</evidence>
<organism evidence="5 6">
    <name type="scientific">Chitinophaga agrisoli</name>
    <dbReference type="NCBI Taxonomy" id="2607653"/>
    <lineage>
        <taxon>Bacteria</taxon>
        <taxon>Pseudomonadati</taxon>
        <taxon>Bacteroidota</taxon>
        <taxon>Chitinophagia</taxon>
        <taxon>Chitinophagales</taxon>
        <taxon>Chitinophagaceae</taxon>
        <taxon>Chitinophaga</taxon>
    </lineage>
</organism>
<dbReference type="GO" id="GO:0003700">
    <property type="term" value="F:DNA-binding transcription factor activity"/>
    <property type="evidence" value="ECO:0007669"/>
    <property type="project" value="InterPro"/>
</dbReference>
<protein>
    <submittedName>
        <fullName evidence="5">Helix-turn-helix transcriptional regulator</fullName>
    </submittedName>
</protein>
<reference evidence="5 6" key="1">
    <citation type="submission" date="2019-09" db="EMBL/GenBank/DDBJ databases">
        <title>Chitinophaga ginsengihumi sp. nov., isolated from soil of ginseng rhizosphere.</title>
        <authorList>
            <person name="Lee J."/>
        </authorList>
    </citation>
    <scope>NUCLEOTIDE SEQUENCE [LARGE SCALE GENOMIC DNA]</scope>
    <source>
        <strain evidence="5 6">BN140078</strain>
    </source>
</reference>
<evidence type="ECO:0000313" key="6">
    <source>
        <dbReference type="Proteomes" id="UP000324611"/>
    </source>
</evidence>
<sequence>MAMAYVIRQEDMHPFMRRSPVITPGAAVQLYQAEEAAQPLLSLELVHKPFEKGNLFRFSASFARNVMVQQLQDDTMLSMHFQLHGYSDANIRHMGGWPFAANTHNIMYLETPQLDLLFPAQDKYRYFIITLTAGVLQEKFAHIPAVIAPLCEAIHHQRPTRAFDQNLPMQPAMYQVLQDMYNNPFTGDWQSFYLETKTMEMLALQVGQYAALSQDKQPGTALSARDTDTMHAIRAYATANFLEPLSLQGVARSFAINEYQLKKQFRSLFGQTLFQYIHQCKMIYAKEQLNATDKQVSEIAYELGYSHPSHFISSFSKYFGVQPGKSR</sequence>
<evidence type="ECO:0000259" key="4">
    <source>
        <dbReference type="PROSITE" id="PS01124"/>
    </source>
</evidence>
<dbReference type="InterPro" id="IPR020449">
    <property type="entry name" value="Tscrpt_reg_AraC-type_HTH"/>
</dbReference>
<dbReference type="PANTHER" id="PTHR47893">
    <property type="entry name" value="REGULATORY PROTEIN PCHR"/>
    <property type="match status" value="1"/>
</dbReference>
<proteinExistence type="predicted"/>
<dbReference type="GO" id="GO:0043565">
    <property type="term" value="F:sequence-specific DNA binding"/>
    <property type="evidence" value="ECO:0007669"/>
    <property type="project" value="InterPro"/>
</dbReference>
<reference evidence="5 6" key="2">
    <citation type="submission" date="2019-09" db="EMBL/GenBank/DDBJ databases">
        <authorList>
            <person name="Jin C."/>
        </authorList>
    </citation>
    <scope>NUCLEOTIDE SEQUENCE [LARGE SCALE GENOMIC DNA]</scope>
    <source>
        <strain evidence="5 6">BN140078</strain>
    </source>
</reference>
<dbReference type="Proteomes" id="UP000324611">
    <property type="component" value="Unassembled WGS sequence"/>
</dbReference>